<evidence type="ECO:0000313" key="3">
    <source>
        <dbReference type="Proteomes" id="UP001219518"/>
    </source>
</evidence>
<reference evidence="2" key="1">
    <citation type="submission" date="2021-07" db="EMBL/GenBank/DDBJ databases">
        <authorList>
            <person name="Catto M.A."/>
            <person name="Jacobson A."/>
            <person name="Kennedy G."/>
            <person name="Labadie P."/>
            <person name="Hunt B.G."/>
            <person name="Srinivasan R."/>
        </authorList>
    </citation>
    <scope>NUCLEOTIDE SEQUENCE</scope>
    <source>
        <strain evidence="2">PL_HMW_Pooled</strain>
        <tissue evidence="2">Head</tissue>
    </source>
</reference>
<keyword evidence="3" id="KW-1185">Reference proteome</keyword>
<name>A0AAE1HL28_9NEOP</name>
<proteinExistence type="predicted"/>
<feature type="region of interest" description="Disordered" evidence="1">
    <location>
        <begin position="69"/>
        <end position="89"/>
    </location>
</feature>
<comment type="caution">
    <text evidence="2">The sequence shown here is derived from an EMBL/GenBank/DDBJ whole genome shotgun (WGS) entry which is preliminary data.</text>
</comment>
<feature type="compositionally biased region" description="Polar residues" evidence="1">
    <location>
        <begin position="78"/>
        <end position="89"/>
    </location>
</feature>
<accession>A0AAE1HL28</accession>
<feature type="non-terminal residue" evidence="2">
    <location>
        <position position="1"/>
    </location>
</feature>
<protein>
    <submittedName>
        <fullName evidence="2">4-hydroxy-3-methylbut-2-en-1-yl diphosphate synthase (Flavodoxin)</fullName>
    </submittedName>
</protein>
<evidence type="ECO:0000313" key="2">
    <source>
        <dbReference type="EMBL" id="KAK3923262.1"/>
    </source>
</evidence>
<dbReference type="EMBL" id="JAHWGI010001142">
    <property type="protein sequence ID" value="KAK3923262.1"/>
    <property type="molecule type" value="Genomic_DNA"/>
</dbReference>
<evidence type="ECO:0000256" key="1">
    <source>
        <dbReference type="SAM" id="MobiDB-lite"/>
    </source>
</evidence>
<reference evidence="2" key="2">
    <citation type="journal article" date="2023" name="BMC Genomics">
        <title>Pest status, molecular evolution, and epigenetic factors derived from the genome assembly of Frankliniella fusca, a thysanopteran phytovirus vector.</title>
        <authorList>
            <person name="Catto M.A."/>
            <person name="Labadie P.E."/>
            <person name="Jacobson A.L."/>
            <person name="Kennedy G.G."/>
            <person name="Srinivasan R."/>
            <person name="Hunt B.G."/>
        </authorList>
    </citation>
    <scope>NUCLEOTIDE SEQUENCE</scope>
    <source>
        <strain evidence="2">PL_HMW_Pooled</strain>
    </source>
</reference>
<dbReference type="AlphaFoldDB" id="A0AAE1HL28"/>
<dbReference type="Proteomes" id="UP001219518">
    <property type="component" value="Unassembled WGS sequence"/>
</dbReference>
<sequence length="89" mass="10241">AEISPKVFTKKDDAYWAMINDAGKTDKPYSVCYYGSWDIQNIAKIHAPGEPRDDVEFKKWTMIMEKRAMKRKADDSEASTSSFKTVKLE</sequence>
<organism evidence="2 3">
    <name type="scientific">Frankliniella fusca</name>
    <dbReference type="NCBI Taxonomy" id="407009"/>
    <lineage>
        <taxon>Eukaryota</taxon>
        <taxon>Metazoa</taxon>
        <taxon>Ecdysozoa</taxon>
        <taxon>Arthropoda</taxon>
        <taxon>Hexapoda</taxon>
        <taxon>Insecta</taxon>
        <taxon>Pterygota</taxon>
        <taxon>Neoptera</taxon>
        <taxon>Paraneoptera</taxon>
        <taxon>Thysanoptera</taxon>
        <taxon>Terebrantia</taxon>
        <taxon>Thripoidea</taxon>
        <taxon>Thripidae</taxon>
        <taxon>Frankliniella</taxon>
    </lineage>
</organism>
<gene>
    <name evidence="2" type="ORF">KUF71_000344</name>
</gene>